<reference evidence="2" key="2">
    <citation type="submission" date="2023-07" db="EMBL/GenBank/DDBJ databases">
        <title>Genome-inferred correspondence between phylogeny and metabolic traits in the wild Drosophila gut microbiome.</title>
        <authorList>
            <person name="Bueno E."/>
            <person name="Blow F."/>
            <person name="Douglas A.E."/>
        </authorList>
    </citation>
    <scope>NUCLEOTIDE SEQUENCE [LARGE SCALE GENOMIC DNA]</scope>
    <source>
        <strain evidence="2">JGM97</strain>
    </source>
</reference>
<dbReference type="Proteomes" id="UP000680634">
    <property type="component" value="Unassembled WGS sequence"/>
</dbReference>
<name>A0ABS5JC56_9GAMM</name>
<comment type="caution">
    <text evidence="1">The sequence shown here is derived from an EMBL/GenBank/DDBJ whole genome shotgun (WGS) entry which is preliminary data.</text>
</comment>
<keyword evidence="1" id="KW-0808">Transferase</keyword>
<evidence type="ECO:0000313" key="1">
    <source>
        <dbReference type="EMBL" id="MBS0967539.1"/>
    </source>
</evidence>
<proteinExistence type="predicted"/>
<dbReference type="GO" id="GO:0016746">
    <property type="term" value="F:acyltransferase activity"/>
    <property type="evidence" value="ECO:0007669"/>
    <property type="project" value="UniProtKB-KW"/>
</dbReference>
<dbReference type="CDD" id="cd04647">
    <property type="entry name" value="LbH_MAT_like"/>
    <property type="match status" value="1"/>
</dbReference>
<protein>
    <submittedName>
        <fullName evidence="1">Acyltransferase</fullName>
    </submittedName>
</protein>
<reference evidence="1 2" key="1">
    <citation type="submission" date="2020-12" db="EMBL/GenBank/DDBJ databases">
        <authorList>
            <person name="Mcmullen J.G."/>
        </authorList>
    </citation>
    <scope>NUCLEOTIDE SEQUENCE [LARGE SCALE GENOMIC DNA]</scope>
    <source>
        <strain evidence="1 2">JGM97</strain>
    </source>
</reference>
<organism evidence="1 2">
    <name type="scientific">Nissabacter archeti</name>
    <dbReference type="NCBI Taxonomy" id="1917880"/>
    <lineage>
        <taxon>Bacteria</taxon>
        <taxon>Pseudomonadati</taxon>
        <taxon>Pseudomonadota</taxon>
        <taxon>Gammaproteobacteria</taxon>
        <taxon>Enterobacterales</taxon>
        <taxon>Yersiniaceae</taxon>
        <taxon>Nissabacter</taxon>
    </lineage>
</organism>
<evidence type="ECO:0000313" key="2">
    <source>
        <dbReference type="Proteomes" id="UP000680634"/>
    </source>
</evidence>
<dbReference type="InterPro" id="IPR011004">
    <property type="entry name" value="Trimer_LpxA-like_sf"/>
</dbReference>
<gene>
    <name evidence="1" type="ORF">JK232_01390</name>
</gene>
<dbReference type="Gene3D" id="2.160.10.10">
    <property type="entry name" value="Hexapeptide repeat proteins"/>
    <property type="match status" value="1"/>
</dbReference>
<accession>A0ABS5JC56</accession>
<sequence>MVKDALKYLSHLGFRAKMRANRVRIDSSASVFVGPDNVLTLKPGVSIGKGSVITCSDEMAKKGVRSRIVVGEDTAINEYNNIRASGGEIIIGKKCIISQYVSMIASNHEINTTEYMKDALWDNVKTSVTIGDDVWIGAGAVILPGVRVGNGCVIASGAVVTKNVPDFSIVAGVPAKVVSQRPIHA</sequence>
<dbReference type="InterPro" id="IPR051159">
    <property type="entry name" value="Hexapeptide_acetyltransf"/>
</dbReference>
<dbReference type="PANTHER" id="PTHR23416">
    <property type="entry name" value="SIALIC ACID SYNTHASE-RELATED"/>
    <property type="match status" value="1"/>
</dbReference>
<dbReference type="SUPFAM" id="SSF51161">
    <property type="entry name" value="Trimeric LpxA-like enzymes"/>
    <property type="match status" value="1"/>
</dbReference>
<dbReference type="InterPro" id="IPR001451">
    <property type="entry name" value="Hexapep"/>
</dbReference>
<keyword evidence="2" id="KW-1185">Reference proteome</keyword>
<dbReference type="Pfam" id="PF00132">
    <property type="entry name" value="Hexapep"/>
    <property type="match status" value="1"/>
</dbReference>
<dbReference type="EMBL" id="JAERKB010000001">
    <property type="protein sequence ID" value="MBS0967539.1"/>
    <property type="molecule type" value="Genomic_DNA"/>
</dbReference>
<keyword evidence="1" id="KW-0012">Acyltransferase</keyword>